<gene>
    <name evidence="3" type="ORF">CLOSPI_00786</name>
</gene>
<reference evidence="3" key="2">
    <citation type="submission" date="2014-06" db="EMBL/GenBank/DDBJ databases">
        <title>Draft genome sequence of Clostridium spiroforme (DSM 1552).</title>
        <authorList>
            <person name="Sudarsanam P."/>
            <person name="Ley R."/>
            <person name="Guruge J."/>
            <person name="Turnbaugh P.J."/>
            <person name="Mahowald M."/>
            <person name="Liep D."/>
            <person name="Gordon J."/>
        </authorList>
    </citation>
    <scope>NUCLEOTIDE SEQUENCE</scope>
    <source>
        <strain evidence="3">DSM 1552</strain>
    </source>
</reference>
<evidence type="ECO:0000313" key="4">
    <source>
        <dbReference type="Proteomes" id="UP000004910"/>
    </source>
</evidence>
<accession>B1C0Q7</accession>
<dbReference type="Gene3D" id="2.160.10.10">
    <property type="entry name" value="Hexapeptide repeat proteins"/>
    <property type="match status" value="1"/>
</dbReference>
<dbReference type="AlphaFoldDB" id="B1C0Q7"/>
<keyword evidence="4" id="KW-1185">Reference proteome</keyword>
<dbReference type="HOGENOM" id="CLU_081811_3_0_9"/>
<name>B1C0Q7_9FIRM</name>
<dbReference type="Proteomes" id="UP000004910">
    <property type="component" value="Unassembled WGS sequence"/>
</dbReference>
<dbReference type="EMBL" id="ABIK02000006">
    <property type="protein sequence ID" value="EDS75392.1"/>
    <property type="molecule type" value="Genomic_DNA"/>
</dbReference>
<dbReference type="SUPFAM" id="SSF51161">
    <property type="entry name" value="Trimeric LpxA-like enzymes"/>
    <property type="match status" value="1"/>
</dbReference>
<organism evidence="3 4">
    <name type="scientific">Thomasclavelia spiroformis DSM 1552</name>
    <dbReference type="NCBI Taxonomy" id="428126"/>
    <lineage>
        <taxon>Bacteria</taxon>
        <taxon>Bacillati</taxon>
        <taxon>Bacillota</taxon>
        <taxon>Erysipelotrichia</taxon>
        <taxon>Erysipelotrichales</taxon>
        <taxon>Coprobacillaceae</taxon>
        <taxon>Thomasclavelia</taxon>
    </lineage>
</organism>
<dbReference type="CDD" id="cd03360">
    <property type="entry name" value="LbH_AT_putative"/>
    <property type="match status" value="1"/>
</dbReference>
<reference evidence="3" key="1">
    <citation type="submission" date="2008-02" db="EMBL/GenBank/DDBJ databases">
        <authorList>
            <person name="Fulton L."/>
            <person name="Clifton S."/>
            <person name="Fulton B."/>
            <person name="Xu J."/>
            <person name="Minx P."/>
            <person name="Pepin K.H."/>
            <person name="Johnson M."/>
            <person name="Thiruvilangam P."/>
            <person name="Bhonagiri V."/>
            <person name="Nash W.E."/>
            <person name="Mardis E.R."/>
            <person name="Wilson R.K."/>
        </authorList>
    </citation>
    <scope>NUCLEOTIDE SEQUENCE [LARGE SCALE GENOMIC DNA]</scope>
    <source>
        <strain evidence="3">DSM 1552</strain>
    </source>
</reference>
<dbReference type="InterPro" id="IPR050179">
    <property type="entry name" value="Trans_hexapeptide_repeat"/>
</dbReference>
<feature type="active site" description="Proton acceptor" evidence="1">
    <location>
        <position position="161"/>
    </location>
</feature>
<dbReference type="STRING" id="428126.CLOSPI_00786"/>
<dbReference type="GO" id="GO:0016746">
    <property type="term" value="F:acyltransferase activity"/>
    <property type="evidence" value="ECO:0007669"/>
    <property type="project" value="UniProtKB-KW"/>
</dbReference>
<comment type="caution">
    <text evidence="3">The sequence shown here is derived from an EMBL/GenBank/DDBJ whole genome shotgun (WGS) entry which is preliminary data.</text>
</comment>
<dbReference type="InterPro" id="IPR020019">
    <property type="entry name" value="AcTrfase_PglD-like"/>
</dbReference>
<dbReference type="OrthoDB" id="9794407at2"/>
<evidence type="ECO:0000256" key="2">
    <source>
        <dbReference type="PIRSR" id="PIRSR620019-2"/>
    </source>
</evidence>
<protein>
    <submittedName>
        <fullName evidence="3">Sugar O-acyltransferase, sialic acid O-acetyltransferase NeuD family</fullName>
    </submittedName>
</protein>
<dbReference type="eggNOG" id="COG0110">
    <property type="taxonomic scope" value="Bacteria"/>
</dbReference>
<evidence type="ECO:0000313" key="3">
    <source>
        <dbReference type="EMBL" id="EDS75392.1"/>
    </source>
</evidence>
<evidence type="ECO:0000256" key="1">
    <source>
        <dbReference type="PIRSR" id="PIRSR620019-1"/>
    </source>
</evidence>
<dbReference type="PANTHER" id="PTHR43300">
    <property type="entry name" value="ACETYLTRANSFERASE"/>
    <property type="match status" value="1"/>
</dbReference>
<feature type="binding site" evidence="2">
    <location>
        <position position="90"/>
    </location>
    <ligand>
        <name>substrate</name>
    </ligand>
</feature>
<dbReference type="InterPro" id="IPR011004">
    <property type="entry name" value="Trimer_LpxA-like_sf"/>
</dbReference>
<proteinExistence type="predicted"/>
<sequence>MGLRVLYGVSQFISIKWRMHMNKCIIFGLSCFSDLVANYIEAENQYEIIAYTVNEKYLKSNFYNGKPVIAFEKLPEIFDMSDIYLINTVGYSKMNSIREKIFEESKKMQFKIGSFISKKAVVYTSKKNIGVGNIILPSSHIGYNVHIGNNNIIFSGVNLTHEIEVGNNNFIASGTTVGGYVKIKNNCFLGMNSTIKNRITLNDKTLVGASAYIHKDSEKNGVYVPNRSIKLDKDSNFFI</sequence>
<dbReference type="PANTHER" id="PTHR43300:SF7">
    <property type="entry name" value="UDP-N-ACETYLBACILLOSAMINE N-ACETYLTRANSFERASE"/>
    <property type="match status" value="1"/>
</dbReference>
<feature type="site" description="Increases basicity of active site His" evidence="1">
    <location>
        <position position="162"/>
    </location>
</feature>